<feature type="region of interest" description="Disordered" evidence="1">
    <location>
        <begin position="134"/>
        <end position="190"/>
    </location>
</feature>
<dbReference type="InterPro" id="IPR039997">
    <property type="entry name" value="TFE"/>
</dbReference>
<evidence type="ECO:0000256" key="1">
    <source>
        <dbReference type="SAM" id="MobiDB-lite"/>
    </source>
</evidence>
<evidence type="ECO:0000313" key="2">
    <source>
        <dbReference type="EMBL" id="KFG48442.1"/>
    </source>
</evidence>
<comment type="caution">
    <text evidence="2">The sequence shown here is derived from an EMBL/GenBank/DDBJ whole genome shotgun (WGS) entry which is preliminary data.</text>
</comment>
<feature type="compositionally biased region" description="Polar residues" evidence="1">
    <location>
        <begin position="460"/>
        <end position="497"/>
    </location>
</feature>
<sequence length="666" mass="68348">MMSVALDSPSSHSLASSASTASAPGASSCAEKASTSEAQAPAARSTSHLAASAVVAKPFDRSLFRAFLTAASRLFCDDDQIIIVDFLAHHEKAYTERDLIERLGWPDRRVREACAALERMQLVAKEQLSGVGSAAARSEKGASSTQAPGNAGPRGNDSVVGSSSGSTVSSSSGAGGSSSPNQPSASSSVGAGQASQSAPFYFKISPFCLLVFHFRLQRAEQQVEENRRAAEGRDVFFCPKCSTKYDALEAQLLDVDPRDAHFLCKFCDEKLEHEDSKVALQQAISLQQRCEKQLQTIRTLVRRGWNMEVPSFPPYSRAERSAHRNRPADEAAKSSVGAGSTAESAVDRSGSSGSGLGADDTMSDTSLPGAGTVQLQMRQGLAGSGETGARRQTPAWVMSEQQAGEAAASACASPPLARSASAGVISFAAAEAGALGSVSSQARHQGAGSDVSAASARPGTASQGAGGSRNQIRFSMKGSLSGTGSKSASVSFGSMTRGSVPRPGGAQPVHASLSRQTGRTSPADAGKAPSASEASSGHSQAVDCVAAAHPAKRPRAAAAVANREAPEEDLCRARGGVHAGPGGPAGLASAVGAHEASAGVEASALERTDTDASAGLGGGGSSAPLFFVGKLGREMTLEEAAEFQLEMTAEEHERFMELQAVYLDDI</sequence>
<dbReference type="InterPro" id="IPR013083">
    <property type="entry name" value="Znf_RING/FYVE/PHD"/>
</dbReference>
<dbReference type="SUPFAM" id="SSF57783">
    <property type="entry name" value="Zinc beta-ribbon"/>
    <property type="match status" value="1"/>
</dbReference>
<feature type="region of interest" description="Disordered" evidence="1">
    <location>
        <begin position="446"/>
        <end position="541"/>
    </location>
</feature>
<dbReference type="OrthoDB" id="332488at2759"/>
<dbReference type="GO" id="GO:0006367">
    <property type="term" value="P:transcription initiation at RNA polymerase II promoter"/>
    <property type="evidence" value="ECO:0007669"/>
    <property type="project" value="TreeGrafter"/>
</dbReference>
<evidence type="ECO:0000313" key="3">
    <source>
        <dbReference type="Proteomes" id="UP000028837"/>
    </source>
</evidence>
<gene>
    <name evidence="2" type="ORF">TGDOM2_231010</name>
</gene>
<protein>
    <submittedName>
        <fullName evidence="2">General transcription factor IIE polypeptide 1 GTF2E1</fullName>
    </submittedName>
</protein>
<dbReference type="Gene3D" id="3.30.40.10">
    <property type="entry name" value="Zinc/RING finger domain, C3HC4 (zinc finger)"/>
    <property type="match status" value="1"/>
</dbReference>
<feature type="compositionally biased region" description="Basic and acidic residues" evidence="1">
    <location>
        <begin position="317"/>
        <end position="332"/>
    </location>
</feature>
<feature type="compositionally biased region" description="Low complexity" evidence="1">
    <location>
        <begin position="158"/>
        <end position="190"/>
    </location>
</feature>
<proteinExistence type="predicted"/>
<dbReference type="PANTHER" id="PTHR13097">
    <property type="entry name" value="TRANSCRIPTION INITIATION FACTOR IIE, ALPHA SUBUNIT"/>
    <property type="match status" value="1"/>
</dbReference>
<organism evidence="2 3">
    <name type="scientific">Toxoplasma gondii GAB2-2007-GAL-DOM2</name>
    <dbReference type="NCBI Taxonomy" id="1130820"/>
    <lineage>
        <taxon>Eukaryota</taxon>
        <taxon>Sar</taxon>
        <taxon>Alveolata</taxon>
        <taxon>Apicomplexa</taxon>
        <taxon>Conoidasida</taxon>
        <taxon>Coccidia</taxon>
        <taxon>Eucoccidiorida</taxon>
        <taxon>Eimeriorina</taxon>
        <taxon>Sarcocystidae</taxon>
        <taxon>Toxoplasma</taxon>
    </lineage>
</organism>
<dbReference type="Proteomes" id="UP000028837">
    <property type="component" value="Unassembled WGS sequence"/>
</dbReference>
<dbReference type="GO" id="GO:0005673">
    <property type="term" value="C:transcription factor TFIIE complex"/>
    <property type="evidence" value="ECO:0007669"/>
    <property type="project" value="TreeGrafter"/>
</dbReference>
<reference evidence="2 3" key="1">
    <citation type="submission" date="2014-02" db="EMBL/GenBank/DDBJ databases">
        <authorList>
            <person name="Sibley D."/>
            <person name="Venepally P."/>
            <person name="Karamycheva S."/>
            <person name="Hadjithomas M."/>
            <person name="Khan A."/>
            <person name="Brunk B."/>
            <person name="Roos D."/>
            <person name="Caler E."/>
            <person name="Lorenzi H."/>
        </authorList>
    </citation>
    <scope>NUCLEOTIDE SEQUENCE [LARGE SCALE GENOMIC DNA]</scope>
    <source>
        <strain evidence="2 3">GAB2-2007-GAL-DOM2</strain>
    </source>
</reference>
<dbReference type="EMBL" id="AHZU02000105">
    <property type="protein sequence ID" value="KFG48442.1"/>
    <property type="molecule type" value="Genomic_DNA"/>
</dbReference>
<dbReference type="PANTHER" id="PTHR13097:SF7">
    <property type="entry name" value="GENERAL TRANSCRIPTION FACTOR IIE SUBUNIT 1"/>
    <property type="match status" value="1"/>
</dbReference>
<dbReference type="VEuPathDB" id="ToxoDB:TGDOM2_231010"/>
<feature type="compositionally biased region" description="Low complexity" evidence="1">
    <location>
        <begin position="1"/>
        <end position="30"/>
    </location>
</feature>
<feature type="region of interest" description="Disordered" evidence="1">
    <location>
        <begin position="311"/>
        <end position="369"/>
    </location>
</feature>
<dbReference type="AlphaFoldDB" id="A0A086KVM4"/>
<name>A0A086KVM4_TOXGO</name>
<feature type="region of interest" description="Disordered" evidence="1">
    <location>
        <begin position="1"/>
        <end position="41"/>
    </location>
</feature>
<accession>A0A086KVM4</accession>